<comment type="catalytic activity">
    <reaction evidence="5">
        <text>N-(hexadecanoyl)-sphing-4-enine-1-phosphocholine + H2O = N-hexadecanoylsphing-4-enine + phosphocholine + H(+)</text>
        <dbReference type="Rhea" id="RHEA:45644"/>
        <dbReference type="ChEBI" id="CHEBI:15377"/>
        <dbReference type="ChEBI" id="CHEBI:15378"/>
        <dbReference type="ChEBI" id="CHEBI:72959"/>
        <dbReference type="ChEBI" id="CHEBI:78646"/>
        <dbReference type="ChEBI" id="CHEBI:295975"/>
    </reaction>
    <physiologicalReaction direction="left-to-right" evidence="5">
        <dbReference type="Rhea" id="RHEA:45645"/>
    </physiologicalReaction>
</comment>
<dbReference type="InterPro" id="IPR005135">
    <property type="entry name" value="Endo/exonuclease/phosphatase"/>
</dbReference>
<evidence type="ECO:0000313" key="9">
    <source>
        <dbReference type="Proteomes" id="UP000663828"/>
    </source>
</evidence>
<dbReference type="InterPro" id="IPR038772">
    <property type="entry name" value="Sph/SMPD2-like"/>
</dbReference>
<dbReference type="InterPro" id="IPR017766">
    <property type="entry name" value="Sphingomyelinase/PLipase_C"/>
</dbReference>
<dbReference type="GO" id="GO:0004767">
    <property type="term" value="F:sphingomyelin phosphodiesterase activity"/>
    <property type="evidence" value="ECO:0007669"/>
    <property type="project" value="UniProtKB-EC"/>
</dbReference>
<protein>
    <recommendedName>
        <fullName evidence="2">sphingomyelin phosphodiesterase</fullName>
        <ecNumber evidence="2">3.1.4.12</ecNumber>
    </recommendedName>
</protein>
<comment type="caution">
    <text evidence="8">The sequence shown here is derived from an EMBL/GenBank/DDBJ whole genome shotgun (WGS) entry which is preliminary data.</text>
</comment>
<feature type="domain" description="Endonuclease/exonuclease/phosphatase" evidence="7">
    <location>
        <begin position="53"/>
        <end position="318"/>
    </location>
</feature>
<evidence type="ECO:0000256" key="6">
    <source>
        <dbReference type="SAM" id="SignalP"/>
    </source>
</evidence>
<keyword evidence="4" id="KW-0378">Hydrolase</keyword>
<dbReference type="AlphaFoldDB" id="A0A816G632"/>
<evidence type="ECO:0000256" key="3">
    <source>
        <dbReference type="ARBA" id="ARBA00022729"/>
    </source>
</evidence>
<proteinExistence type="inferred from homology"/>
<dbReference type="EC" id="3.1.4.12" evidence="2"/>
<keyword evidence="9" id="KW-1185">Reference proteome</keyword>
<dbReference type="PANTHER" id="PTHR16320">
    <property type="entry name" value="SPHINGOMYELINASE FAMILY MEMBER"/>
    <property type="match status" value="1"/>
</dbReference>
<feature type="chain" id="PRO_5032764482" description="sphingomyelin phosphodiesterase" evidence="6">
    <location>
        <begin position="16"/>
        <end position="494"/>
    </location>
</feature>
<organism evidence="8 9">
    <name type="scientific">Adineta ricciae</name>
    <name type="common">Rotifer</name>
    <dbReference type="NCBI Taxonomy" id="249248"/>
    <lineage>
        <taxon>Eukaryota</taxon>
        <taxon>Metazoa</taxon>
        <taxon>Spiralia</taxon>
        <taxon>Gnathifera</taxon>
        <taxon>Rotifera</taxon>
        <taxon>Eurotatoria</taxon>
        <taxon>Bdelloidea</taxon>
        <taxon>Adinetida</taxon>
        <taxon>Adinetidae</taxon>
        <taxon>Adineta</taxon>
    </lineage>
</organism>
<dbReference type="CDD" id="cd09078">
    <property type="entry name" value="nSMase"/>
    <property type="match status" value="1"/>
</dbReference>
<dbReference type="GO" id="GO:0005576">
    <property type="term" value="C:extracellular region"/>
    <property type="evidence" value="ECO:0007669"/>
    <property type="project" value="InterPro"/>
</dbReference>
<dbReference type="EMBL" id="CAJNOR010012775">
    <property type="protein sequence ID" value="CAF1669697.1"/>
    <property type="molecule type" value="Genomic_DNA"/>
</dbReference>
<dbReference type="InterPro" id="IPR036691">
    <property type="entry name" value="Endo/exonu/phosph_ase_sf"/>
</dbReference>
<keyword evidence="3 6" id="KW-0732">Signal</keyword>
<sequence>MKSFYLFAILIICQASDDLYQITLMSYNVMLLPSILVFERDQITRAHLLTKAKFLHTSDILCLQEVFENKPSEILLDSLMKTYSYSTPILGNDEDRDEWNDIWNDHISSNPLKFVSGGVTILSKWPIIYAGQYFYKHACSAHTFVRTGFVYAKILYKKKLNFTIHVFGTHLQPNDHRGCYLYGEDKIREKQMMELHEFIQSRNISQDELVFILGDMNINKYHSKQYETMLEILNVNPQYLHSSSVPCSWDSSYNAMTNSKHDNQLLDYIFLRRDHTPKDSLWYNSITDRLASKQWHLLGRNHSFYNVRNIPLLELSDHYPVLGFFRQTQHQWSRRQSGVITYVKFVTADTNLPVIIVDRELRIAKSANETGALFLITNNGTPRRHRCLRSEQYVLLIDGHKSNFYLSNEKVLRMKYGREQVNRYLKIIQLDHHSTCIRTNSTIVFQSRSATGNFYIKNRSAHLCFCTHDRQQAQLFRFIEIERKNISCHITPEK</sequence>
<evidence type="ECO:0000256" key="5">
    <source>
        <dbReference type="ARBA" id="ARBA00049371"/>
    </source>
</evidence>
<feature type="signal peptide" evidence="6">
    <location>
        <begin position="1"/>
        <end position="15"/>
    </location>
</feature>
<comment type="similarity">
    <text evidence="1">Belongs to the neutral sphingomyelinase family.</text>
</comment>
<evidence type="ECO:0000256" key="1">
    <source>
        <dbReference type="ARBA" id="ARBA00006335"/>
    </source>
</evidence>
<evidence type="ECO:0000313" key="8">
    <source>
        <dbReference type="EMBL" id="CAF1669697.1"/>
    </source>
</evidence>
<dbReference type="PANTHER" id="PTHR16320:SF23">
    <property type="entry name" value="SPHINGOMYELINASE C 1"/>
    <property type="match status" value="1"/>
</dbReference>
<dbReference type="SUPFAM" id="SSF56219">
    <property type="entry name" value="DNase I-like"/>
    <property type="match status" value="1"/>
</dbReference>
<reference evidence="8" key="1">
    <citation type="submission" date="2021-02" db="EMBL/GenBank/DDBJ databases">
        <authorList>
            <person name="Nowell W R."/>
        </authorList>
    </citation>
    <scope>NUCLEOTIDE SEQUENCE</scope>
</reference>
<name>A0A816G632_ADIRI</name>
<gene>
    <name evidence="8" type="ORF">XAT740_LOCUS58434</name>
</gene>
<dbReference type="Proteomes" id="UP000663828">
    <property type="component" value="Unassembled WGS sequence"/>
</dbReference>
<dbReference type="Gene3D" id="3.60.10.10">
    <property type="entry name" value="Endonuclease/exonuclease/phosphatase"/>
    <property type="match status" value="1"/>
</dbReference>
<accession>A0A816G632</accession>
<evidence type="ECO:0000256" key="2">
    <source>
        <dbReference type="ARBA" id="ARBA00012369"/>
    </source>
</evidence>
<evidence type="ECO:0000259" key="7">
    <source>
        <dbReference type="Pfam" id="PF03372"/>
    </source>
</evidence>
<evidence type="ECO:0000256" key="4">
    <source>
        <dbReference type="ARBA" id="ARBA00022801"/>
    </source>
</evidence>
<dbReference type="Pfam" id="PF03372">
    <property type="entry name" value="Exo_endo_phos"/>
    <property type="match status" value="1"/>
</dbReference>